<dbReference type="Proteomes" id="UP000193711">
    <property type="component" value="Unassembled WGS sequence"/>
</dbReference>
<dbReference type="STRING" id="1891671.SAMN06295885_2381"/>
<name>A0A1X7P3X9_9MICO</name>
<feature type="region of interest" description="Disordered" evidence="1">
    <location>
        <begin position="77"/>
        <end position="102"/>
    </location>
</feature>
<dbReference type="OrthoDB" id="5124402at2"/>
<dbReference type="AlphaFoldDB" id="A0A1X7P3X9"/>
<organism evidence="2 3">
    <name type="scientific">Rathayibacter oskolensis</name>
    <dbReference type="NCBI Taxonomy" id="1891671"/>
    <lineage>
        <taxon>Bacteria</taxon>
        <taxon>Bacillati</taxon>
        <taxon>Actinomycetota</taxon>
        <taxon>Actinomycetes</taxon>
        <taxon>Micrococcales</taxon>
        <taxon>Microbacteriaceae</taxon>
        <taxon>Rathayibacter</taxon>
    </lineage>
</organism>
<reference evidence="3" key="1">
    <citation type="submission" date="2017-04" db="EMBL/GenBank/DDBJ databases">
        <authorList>
            <person name="Varghese N."/>
            <person name="Submissions S."/>
        </authorList>
    </citation>
    <scope>NUCLEOTIDE SEQUENCE [LARGE SCALE GENOMIC DNA]</scope>
    <source>
        <strain evidence="3">VKM Ac-2121</strain>
    </source>
</reference>
<evidence type="ECO:0000313" key="3">
    <source>
        <dbReference type="Proteomes" id="UP000193711"/>
    </source>
</evidence>
<dbReference type="RefSeq" id="WP_085476795.1">
    <property type="nucleotide sequence ID" value="NZ_FXBM01000002.1"/>
</dbReference>
<accession>A0A1X7P3X9</accession>
<keyword evidence="3" id="KW-1185">Reference proteome</keyword>
<evidence type="ECO:0000256" key="1">
    <source>
        <dbReference type="SAM" id="MobiDB-lite"/>
    </source>
</evidence>
<feature type="compositionally biased region" description="Low complexity" evidence="1">
    <location>
        <begin position="78"/>
        <end position="94"/>
    </location>
</feature>
<sequence>MILLRTHSNRWIARARRAGVALGLITFAADLPRPVFKTVRLEVETGERILLRDSDSLEEAFAVLIAGVERARLAAEQAPADETIPAAETPTATDPVEESIAA</sequence>
<gene>
    <name evidence="2" type="ORF">SAMN06295885_2381</name>
</gene>
<proteinExistence type="predicted"/>
<evidence type="ECO:0000313" key="2">
    <source>
        <dbReference type="EMBL" id="SMH44537.1"/>
    </source>
</evidence>
<dbReference type="EMBL" id="FXBM01000002">
    <property type="protein sequence ID" value="SMH44537.1"/>
    <property type="molecule type" value="Genomic_DNA"/>
</dbReference>
<protein>
    <submittedName>
        <fullName evidence="2">Uncharacterized protein</fullName>
    </submittedName>
</protein>